<gene>
    <name evidence="1" type="ORF">Zmor_008731</name>
</gene>
<reference evidence="1" key="1">
    <citation type="journal article" date="2023" name="G3 (Bethesda)">
        <title>Whole genome assemblies of Zophobas morio and Tenebrio molitor.</title>
        <authorList>
            <person name="Kaur S."/>
            <person name="Stinson S.A."/>
            <person name="diCenzo G.C."/>
        </authorList>
    </citation>
    <scope>NUCLEOTIDE SEQUENCE</scope>
    <source>
        <strain evidence="1">QUZm001</strain>
    </source>
</reference>
<proteinExistence type="predicted"/>
<dbReference type="InterPro" id="IPR052807">
    <property type="entry name" value="Mito_transl_resp_regulator"/>
</dbReference>
<organism evidence="1 2">
    <name type="scientific">Zophobas morio</name>
    <dbReference type="NCBI Taxonomy" id="2755281"/>
    <lineage>
        <taxon>Eukaryota</taxon>
        <taxon>Metazoa</taxon>
        <taxon>Ecdysozoa</taxon>
        <taxon>Arthropoda</taxon>
        <taxon>Hexapoda</taxon>
        <taxon>Insecta</taxon>
        <taxon>Pterygota</taxon>
        <taxon>Neoptera</taxon>
        <taxon>Endopterygota</taxon>
        <taxon>Coleoptera</taxon>
        <taxon>Polyphaga</taxon>
        <taxon>Cucujiformia</taxon>
        <taxon>Tenebrionidae</taxon>
        <taxon>Zophobas</taxon>
    </lineage>
</organism>
<accession>A0AA38HHK1</accession>
<dbReference type="PANTHER" id="PTHR46406:SF1">
    <property type="entry name" value="NITRIC OXIDE-ASSOCIATED PROTEIN 1"/>
    <property type="match status" value="1"/>
</dbReference>
<name>A0AA38HHK1_9CUCU</name>
<dbReference type="AlphaFoldDB" id="A0AA38HHK1"/>
<comment type="caution">
    <text evidence="1">The sequence shown here is derived from an EMBL/GenBank/DDBJ whole genome shotgun (WGS) entry which is preliminary data.</text>
</comment>
<dbReference type="Proteomes" id="UP001168821">
    <property type="component" value="Unassembled WGS sequence"/>
</dbReference>
<evidence type="ECO:0000313" key="2">
    <source>
        <dbReference type="Proteomes" id="UP001168821"/>
    </source>
</evidence>
<evidence type="ECO:0000313" key="1">
    <source>
        <dbReference type="EMBL" id="KAJ3619194.1"/>
    </source>
</evidence>
<keyword evidence="2" id="KW-1185">Reference proteome</keyword>
<protein>
    <submittedName>
        <fullName evidence="1">Uncharacterized protein</fullName>
    </submittedName>
</protein>
<sequence>MKFSKNENEEKTIRIKQSSKVALHEMEDGIGNTTNRDANGAKRCVGCGINFQTEDERKPGYVINAANQDYCLRCFKIKNYGRLVEQEINDKDFIEILEGINKASDKIRYYYVVDIFDLPGSRLD</sequence>
<dbReference type="PANTHER" id="PTHR46406">
    <property type="entry name" value="NITRIC OXIDE-ASSOCIATED PROTEIN 1"/>
    <property type="match status" value="1"/>
</dbReference>
<dbReference type="EMBL" id="JALNTZ010002231">
    <property type="protein sequence ID" value="KAJ3619194.1"/>
    <property type="molecule type" value="Genomic_DNA"/>
</dbReference>